<reference evidence="3" key="2">
    <citation type="submission" date="2017-05" db="UniProtKB">
        <authorList>
            <consortium name="EnsemblMetazoa"/>
        </authorList>
    </citation>
    <scope>IDENTIFICATION</scope>
</reference>
<feature type="compositionally biased region" description="Basic and acidic residues" evidence="2">
    <location>
        <begin position="332"/>
        <end position="350"/>
    </location>
</feature>
<organism evidence="3">
    <name type="scientific">Amphimedon queenslandica</name>
    <name type="common">Sponge</name>
    <dbReference type="NCBI Taxonomy" id="400682"/>
    <lineage>
        <taxon>Eukaryota</taxon>
        <taxon>Metazoa</taxon>
        <taxon>Porifera</taxon>
        <taxon>Demospongiae</taxon>
        <taxon>Heteroscleromorpha</taxon>
        <taxon>Haplosclerida</taxon>
        <taxon>Niphatidae</taxon>
        <taxon>Amphimedon</taxon>
    </lineage>
</organism>
<dbReference type="EnsemblMetazoa" id="XM_011412097.2">
    <property type="protein sequence ID" value="XP_011410399.1"/>
    <property type="gene ID" value="LOC100633112"/>
</dbReference>
<keyword evidence="1" id="KW-0560">Oxidoreductase</keyword>
<protein>
    <recommendedName>
        <fullName evidence="5">WW domain-containing oxidoreductase</fullName>
    </recommendedName>
</protein>
<dbReference type="EnsemblMetazoa" id="Aqu2.1.44084_001">
    <property type="protein sequence ID" value="Aqu2.1.44084_001"/>
    <property type="gene ID" value="Aqu2.1.44084"/>
</dbReference>
<dbReference type="OrthoDB" id="191139at2759"/>
<dbReference type="PRINTS" id="PR00081">
    <property type="entry name" value="GDHRDH"/>
</dbReference>
<dbReference type="eggNOG" id="KOG1208">
    <property type="taxonomic scope" value="Eukaryota"/>
</dbReference>
<dbReference type="InterPro" id="IPR036291">
    <property type="entry name" value="NAD(P)-bd_dom_sf"/>
</dbReference>
<dbReference type="PANTHER" id="PTHR43157">
    <property type="entry name" value="PHOSPHATIDYLINOSITOL-GLYCAN BIOSYNTHESIS CLASS F PROTEIN-RELATED"/>
    <property type="match status" value="1"/>
</dbReference>
<evidence type="ECO:0008006" key="5">
    <source>
        <dbReference type="Google" id="ProtNLM"/>
    </source>
</evidence>
<evidence type="ECO:0000256" key="1">
    <source>
        <dbReference type="ARBA" id="ARBA00023002"/>
    </source>
</evidence>
<evidence type="ECO:0000313" key="3">
    <source>
        <dbReference type="EnsemblMetazoa" id="Aqu2.1.44084_001"/>
    </source>
</evidence>
<dbReference type="KEGG" id="aqu:100633112"/>
<name>A0A1X7VXE4_AMPQE</name>
<reference evidence="4" key="1">
    <citation type="journal article" date="2010" name="Nature">
        <title>The Amphimedon queenslandica genome and the evolution of animal complexity.</title>
        <authorList>
            <person name="Srivastava M."/>
            <person name="Simakov O."/>
            <person name="Chapman J."/>
            <person name="Fahey B."/>
            <person name="Gauthier M.E."/>
            <person name="Mitros T."/>
            <person name="Richards G.S."/>
            <person name="Conaco C."/>
            <person name="Dacre M."/>
            <person name="Hellsten U."/>
            <person name="Larroux C."/>
            <person name="Putnam N.H."/>
            <person name="Stanke M."/>
            <person name="Adamska M."/>
            <person name="Darling A."/>
            <person name="Degnan S.M."/>
            <person name="Oakley T.H."/>
            <person name="Plachetzki D.C."/>
            <person name="Zhai Y."/>
            <person name="Adamski M."/>
            <person name="Calcino A."/>
            <person name="Cummins S.F."/>
            <person name="Goodstein D.M."/>
            <person name="Harris C."/>
            <person name="Jackson D.J."/>
            <person name="Leys S.P."/>
            <person name="Shu S."/>
            <person name="Woodcroft B.J."/>
            <person name="Vervoort M."/>
            <person name="Kosik K.S."/>
            <person name="Manning G."/>
            <person name="Degnan B.M."/>
            <person name="Rokhsar D.S."/>
        </authorList>
    </citation>
    <scope>NUCLEOTIDE SEQUENCE [LARGE SCALE GENOMIC DNA]</scope>
</reference>
<proteinExistence type="predicted"/>
<dbReference type="CDD" id="cd05327">
    <property type="entry name" value="retinol-DH_like_SDR_c_like"/>
    <property type="match status" value="1"/>
</dbReference>
<dbReference type="Pfam" id="PF00106">
    <property type="entry name" value="adh_short"/>
    <property type="match status" value="1"/>
</dbReference>
<dbReference type="AlphaFoldDB" id="A0A1X7VXE4"/>
<dbReference type="SUPFAM" id="SSF51735">
    <property type="entry name" value="NAD(P)-binding Rossmann-fold domains"/>
    <property type="match status" value="1"/>
</dbReference>
<dbReference type="GO" id="GO:0016491">
    <property type="term" value="F:oxidoreductase activity"/>
    <property type="evidence" value="ECO:0007669"/>
    <property type="project" value="UniProtKB-KW"/>
</dbReference>
<dbReference type="PANTHER" id="PTHR43157:SF31">
    <property type="entry name" value="PHOSPHATIDYLINOSITOL-GLYCAN BIOSYNTHESIS CLASS F PROTEIN"/>
    <property type="match status" value="1"/>
</dbReference>
<dbReference type="Gene3D" id="3.40.50.720">
    <property type="entry name" value="NAD(P)-binding Rossmann-like Domain"/>
    <property type="match status" value="1"/>
</dbReference>
<dbReference type="Proteomes" id="UP000007879">
    <property type="component" value="Unassembled WGS sequence"/>
</dbReference>
<dbReference type="STRING" id="400682.A0A1X7VXE4"/>
<keyword evidence="4" id="KW-1185">Reference proteome</keyword>
<dbReference type="InterPro" id="IPR002347">
    <property type="entry name" value="SDR_fam"/>
</dbReference>
<feature type="region of interest" description="Disordered" evidence="2">
    <location>
        <begin position="332"/>
        <end position="378"/>
    </location>
</feature>
<gene>
    <name evidence="3" type="primary">100633112</name>
</gene>
<dbReference type="InParanoid" id="A0A1X7VXE4"/>
<dbReference type="OMA" id="DGHEAQW"/>
<accession>A0A1X7VXE4</accession>
<sequence>MGSNLSFPRVDLSGKVAVVTGANTGIGYETAKALSVMGAHTIIACRSSERAHAAVERMKEEIGREFPDKSVIIEYMLLDLSSFQSTKDFTVAFKEKNIPLHILINNAGVAWLPLTMTEDGYEAHFQINHLSHFLLTLELLPVMLDTAESCKDCRIVIVSSRLHTSAEFTPGNMNAEQEYSRTKFYSNSKLYNVMSAYALQRRLENVGVTVSVLHPGSVETELGRNTADSFWLNFFYKAYKVAMIPVIRDAQKGAATSLNAAVNPDLSSQRCLYFTDCSPTLSSSLSRDFKSQEQLWEISMSIIKEWLSWSIHQKYSPTMGLVEEEVGFSDKARPLSDDSTERKEQVKIEETGEGTPMITFRVSREVTDEGELEPNGTS</sequence>
<evidence type="ECO:0000256" key="2">
    <source>
        <dbReference type="SAM" id="MobiDB-lite"/>
    </source>
</evidence>
<evidence type="ECO:0000313" key="4">
    <source>
        <dbReference type="Proteomes" id="UP000007879"/>
    </source>
</evidence>